<evidence type="ECO:0000313" key="2">
    <source>
        <dbReference type="Proteomes" id="UP001057402"/>
    </source>
</evidence>
<evidence type="ECO:0000313" key="1">
    <source>
        <dbReference type="EMBL" id="KAI4321868.1"/>
    </source>
</evidence>
<keyword evidence="2" id="KW-1185">Reference proteome</keyword>
<dbReference type="Proteomes" id="UP001057402">
    <property type="component" value="Chromosome 10"/>
</dbReference>
<gene>
    <name evidence="1" type="ORF">MLD38_035199</name>
</gene>
<dbReference type="EMBL" id="CM042889">
    <property type="protein sequence ID" value="KAI4321868.1"/>
    <property type="molecule type" value="Genomic_DNA"/>
</dbReference>
<name>A0ACB9MC26_9MYRT</name>
<sequence>MSYDVRPSVSPRLEGVVISIQLLFSRGLRKFNAFSLPPTPINDNVYYFFFPFLLKHSPSPFLPHNAARGSDRGIFRDRGLGCCCFKVGIRSSGRGLGWSPDSRAEMD</sequence>
<accession>A0ACB9MC26</accession>
<comment type="caution">
    <text evidence="1">The sequence shown here is derived from an EMBL/GenBank/DDBJ whole genome shotgun (WGS) entry which is preliminary data.</text>
</comment>
<protein>
    <submittedName>
        <fullName evidence="1">Uncharacterized protein</fullName>
    </submittedName>
</protein>
<proteinExistence type="predicted"/>
<organism evidence="1 2">
    <name type="scientific">Melastoma candidum</name>
    <dbReference type="NCBI Taxonomy" id="119954"/>
    <lineage>
        <taxon>Eukaryota</taxon>
        <taxon>Viridiplantae</taxon>
        <taxon>Streptophyta</taxon>
        <taxon>Embryophyta</taxon>
        <taxon>Tracheophyta</taxon>
        <taxon>Spermatophyta</taxon>
        <taxon>Magnoliopsida</taxon>
        <taxon>eudicotyledons</taxon>
        <taxon>Gunneridae</taxon>
        <taxon>Pentapetalae</taxon>
        <taxon>rosids</taxon>
        <taxon>malvids</taxon>
        <taxon>Myrtales</taxon>
        <taxon>Melastomataceae</taxon>
        <taxon>Melastomatoideae</taxon>
        <taxon>Melastomateae</taxon>
        <taxon>Melastoma</taxon>
    </lineage>
</organism>
<reference evidence="2" key="1">
    <citation type="journal article" date="2023" name="Front. Plant Sci.">
        <title>Chromosomal-level genome assembly of Melastoma candidum provides insights into trichome evolution.</title>
        <authorList>
            <person name="Zhong Y."/>
            <person name="Wu W."/>
            <person name="Sun C."/>
            <person name="Zou P."/>
            <person name="Liu Y."/>
            <person name="Dai S."/>
            <person name="Zhou R."/>
        </authorList>
    </citation>
    <scope>NUCLEOTIDE SEQUENCE [LARGE SCALE GENOMIC DNA]</scope>
</reference>